<gene>
    <name evidence="1" type="ORF">PEVE_00017389</name>
</gene>
<dbReference type="Proteomes" id="UP001159427">
    <property type="component" value="Unassembled WGS sequence"/>
</dbReference>
<evidence type="ECO:0008006" key="3">
    <source>
        <dbReference type="Google" id="ProtNLM"/>
    </source>
</evidence>
<dbReference type="EMBL" id="CALNXI010002399">
    <property type="protein sequence ID" value="CAH3187197.1"/>
    <property type="molecule type" value="Genomic_DNA"/>
</dbReference>
<evidence type="ECO:0000313" key="2">
    <source>
        <dbReference type="Proteomes" id="UP001159427"/>
    </source>
</evidence>
<organism evidence="1 2">
    <name type="scientific">Porites evermanni</name>
    <dbReference type="NCBI Taxonomy" id="104178"/>
    <lineage>
        <taxon>Eukaryota</taxon>
        <taxon>Metazoa</taxon>
        <taxon>Cnidaria</taxon>
        <taxon>Anthozoa</taxon>
        <taxon>Hexacorallia</taxon>
        <taxon>Scleractinia</taxon>
        <taxon>Fungiina</taxon>
        <taxon>Poritidae</taxon>
        <taxon>Porites</taxon>
    </lineage>
</organism>
<name>A0ABN8SAD6_9CNID</name>
<accession>A0ABN8SAD6</accession>
<comment type="caution">
    <text evidence="1">The sequence shown here is derived from an EMBL/GenBank/DDBJ whole genome shotgun (WGS) entry which is preliminary data.</text>
</comment>
<proteinExistence type="predicted"/>
<evidence type="ECO:0000313" key="1">
    <source>
        <dbReference type="EMBL" id="CAH3187197.1"/>
    </source>
</evidence>
<sequence length="264" mass="29319">MRLGVFTTHRPCYLDPDLSVTTICDLNCKDYLRVFWTIRESFPKLDTAWESIKGLWNIDSSCPANSQIHQCFQGEAGRMTSFITIAVKKFKQVDRLSVSLPEADAGSRFADRIGSSIARILKWNTFVMSWVAYIQGSFGSSDDVDVIIVLTDSKTLGIVTASTPSVNFNHTLADFASAVEEGKLPLQVDGYNVWVKSLALCSDKSCARTKTLAVSENPPKWPVRSDVTNHIGYGPVQNEGARVPCGEVKLFEVIAVLFMYRSIF</sequence>
<protein>
    <recommendedName>
        <fullName evidence="3">Polymerase nucleotidyl transferase domain-containing protein</fullName>
    </recommendedName>
</protein>
<reference evidence="1 2" key="1">
    <citation type="submission" date="2022-05" db="EMBL/GenBank/DDBJ databases">
        <authorList>
            <consortium name="Genoscope - CEA"/>
            <person name="William W."/>
        </authorList>
    </citation>
    <scope>NUCLEOTIDE SEQUENCE [LARGE SCALE GENOMIC DNA]</scope>
</reference>
<keyword evidence="2" id="KW-1185">Reference proteome</keyword>